<feature type="transmembrane region" description="Helical" evidence="1">
    <location>
        <begin position="127"/>
        <end position="145"/>
    </location>
</feature>
<proteinExistence type="predicted"/>
<reference evidence="2 3" key="1">
    <citation type="submission" date="2020-07" db="EMBL/GenBank/DDBJ databases">
        <title>Sequencing the genomes of 1000 actinobacteria strains.</title>
        <authorList>
            <person name="Klenk H.-P."/>
        </authorList>
    </citation>
    <scope>NUCLEOTIDE SEQUENCE [LARGE SCALE GENOMIC DNA]</scope>
    <source>
        <strain evidence="2 3">DSM 19082</strain>
    </source>
</reference>
<dbReference type="EMBL" id="JACCBF010000001">
    <property type="protein sequence ID" value="NYD29346.1"/>
    <property type="molecule type" value="Genomic_DNA"/>
</dbReference>
<dbReference type="AlphaFoldDB" id="A0A852RJ42"/>
<keyword evidence="1" id="KW-1133">Transmembrane helix</keyword>
<comment type="caution">
    <text evidence="2">The sequence shown here is derived from an EMBL/GenBank/DDBJ whole genome shotgun (WGS) entry which is preliminary data.</text>
</comment>
<gene>
    <name evidence="2" type="ORF">BJ958_000892</name>
</gene>
<organism evidence="2 3">
    <name type="scientific">Nocardioides kongjuensis</name>
    <dbReference type="NCBI Taxonomy" id="349522"/>
    <lineage>
        <taxon>Bacteria</taxon>
        <taxon>Bacillati</taxon>
        <taxon>Actinomycetota</taxon>
        <taxon>Actinomycetes</taxon>
        <taxon>Propionibacteriales</taxon>
        <taxon>Nocardioidaceae</taxon>
        <taxon>Nocardioides</taxon>
    </lineage>
</organism>
<accession>A0A852RJ42</accession>
<protein>
    <recommendedName>
        <fullName evidence="4">DUF1097 domain-containing protein</fullName>
    </recommendedName>
</protein>
<evidence type="ECO:0008006" key="4">
    <source>
        <dbReference type="Google" id="ProtNLM"/>
    </source>
</evidence>
<keyword evidence="3" id="KW-1185">Reference proteome</keyword>
<feature type="transmembrane region" description="Helical" evidence="1">
    <location>
        <begin position="76"/>
        <end position="97"/>
    </location>
</feature>
<dbReference type="InterPro" id="IPR009476">
    <property type="entry name" value="DUF1097"/>
</dbReference>
<keyword evidence="1" id="KW-0812">Transmembrane</keyword>
<dbReference type="RefSeq" id="WP_179725732.1">
    <property type="nucleotide sequence ID" value="NZ_BAABEF010000001.1"/>
</dbReference>
<name>A0A852RJ42_9ACTN</name>
<evidence type="ECO:0000313" key="3">
    <source>
        <dbReference type="Proteomes" id="UP000582231"/>
    </source>
</evidence>
<evidence type="ECO:0000313" key="2">
    <source>
        <dbReference type="EMBL" id="NYD29346.1"/>
    </source>
</evidence>
<dbReference type="Pfam" id="PF06496">
    <property type="entry name" value="DUF1097"/>
    <property type="match status" value="1"/>
</dbReference>
<dbReference type="Proteomes" id="UP000582231">
    <property type="component" value="Unassembled WGS sequence"/>
</dbReference>
<sequence length="221" mass="22185">MLQRLRATLPLSLSIAVLAAVWVDVSLNFTFHWATAGDLGNGLALPGNLQLIAPAAFVSWATFFAAGADGSAMRKAIASSLSGCVGAFALMAMGPKVAGLPDFWGLAVVVGVIATIVVLASAAGEWYFVPGVFGAFASTVFWWIATGLDGWAPGGGGAANTLKALGDPTTAGAGAFGGVLSTPILWVAISTFASLLCGCLLGLMSVKLAGVLGSVIGPKEQ</sequence>
<feature type="transmembrane region" description="Helical" evidence="1">
    <location>
        <begin position="184"/>
        <end position="204"/>
    </location>
</feature>
<evidence type="ECO:0000256" key="1">
    <source>
        <dbReference type="SAM" id="Phobius"/>
    </source>
</evidence>
<feature type="transmembrane region" description="Helical" evidence="1">
    <location>
        <begin position="103"/>
        <end position="120"/>
    </location>
</feature>
<keyword evidence="1" id="KW-0472">Membrane</keyword>
<feature type="transmembrane region" description="Helical" evidence="1">
    <location>
        <begin position="43"/>
        <end position="64"/>
    </location>
</feature>